<organism evidence="1 5">
    <name type="scientific">Didymodactylos carnosus</name>
    <dbReference type="NCBI Taxonomy" id="1234261"/>
    <lineage>
        <taxon>Eukaryota</taxon>
        <taxon>Metazoa</taxon>
        <taxon>Spiralia</taxon>
        <taxon>Gnathifera</taxon>
        <taxon>Rotifera</taxon>
        <taxon>Eurotatoria</taxon>
        <taxon>Bdelloidea</taxon>
        <taxon>Philodinida</taxon>
        <taxon>Philodinidae</taxon>
        <taxon>Didymodactylos</taxon>
    </lineage>
</organism>
<name>A0A815ADL4_9BILA</name>
<reference evidence="1" key="1">
    <citation type="submission" date="2021-02" db="EMBL/GenBank/DDBJ databases">
        <authorList>
            <person name="Nowell W R."/>
        </authorList>
    </citation>
    <scope>NUCLEOTIDE SEQUENCE</scope>
</reference>
<dbReference type="EMBL" id="CAJNOQ010010581">
    <property type="protein sequence ID" value="CAF1255640.1"/>
    <property type="molecule type" value="Genomic_DNA"/>
</dbReference>
<dbReference type="InterPro" id="IPR011042">
    <property type="entry name" value="6-blade_b-propeller_TolB-like"/>
</dbReference>
<evidence type="ECO:0000313" key="2">
    <source>
        <dbReference type="EMBL" id="CAF1397762.1"/>
    </source>
</evidence>
<dbReference type="SUPFAM" id="SSF101898">
    <property type="entry name" value="NHL repeat"/>
    <property type="match status" value="1"/>
</dbReference>
<evidence type="ECO:0000313" key="5">
    <source>
        <dbReference type="Proteomes" id="UP000663829"/>
    </source>
</evidence>
<evidence type="ECO:0000313" key="3">
    <source>
        <dbReference type="EMBL" id="CAF4028028.1"/>
    </source>
</evidence>
<dbReference type="Proteomes" id="UP000663829">
    <property type="component" value="Unassembled WGS sequence"/>
</dbReference>
<protein>
    <submittedName>
        <fullName evidence="1">Uncharacterized protein</fullName>
    </submittedName>
</protein>
<keyword evidence="5" id="KW-1185">Reference proteome</keyword>
<dbReference type="Proteomes" id="UP000677228">
    <property type="component" value="Unassembled WGS sequence"/>
</dbReference>
<dbReference type="Gene3D" id="2.120.10.30">
    <property type="entry name" value="TolB, C-terminal domain"/>
    <property type="match status" value="1"/>
</dbReference>
<evidence type="ECO:0000313" key="4">
    <source>
        <dbReference type="EMBL" id="CAF4205058.1"/>
    </source>
</evidence>
<accession>A0A815ADL4</accession>
<dbReference type="EMBL" id="CAJNOK010026050">
    <property type="protein sequence ID" value="CAF1397762.1"/>
    <property type="molecule type" value="Genomic_DNA"/>
</dbReference>
<evidence type="ECO:0000313" key="1">
    <source>
        <dbReference type="EMBL" id="CAF1255640.1"/>
    </source>
</evidence>
<dbReference type="OrthoDB" id="10054707at2759"/>
<gene>
    <name evidence="1" type="ORF">GPM918_LOCUS26352</name>
    <name evidence="2" type="ORF">OVA965_LOCUS32891</name>
    <name evidence="3" type="ORF">SRO942_LOCUS26487</name>
    <name evidence="4" type="ORF">TMI583_LOCUS33760</name>
</gene>
<dbReference type="Proteomes" id="UP000681722">
    <property type="component" value="Unassembled WGS sequence"/>
</dbReference>
<comment type="caution">
    <text evidence="1">The sequence shown here is derived from an EMBL/GenBank/DDBJ whole genome shotgun (WGS) entry which is preliminary data.</text>
</comment>
<proteinExistence type="predicted"/>
<sequence>FSFNQPKFCPTAAWNPFGITFANQTTIGDEPGPIFINTNNTIYIQHVGKRQLSVYHEGHINPTKTIPINISTAGSIFVTTNDDIYIDNDEVVLKCISNRNTFDTVMKGKSRCSGLFVDINDTLYCSMFDLHQVVKRWMNDSAMTPTIVAGTNRSGSALNELNSPFEIFVDVNFDLYVADCLNNRVQLFQLGQSIGITVAGNGSPNPTISLSCPTVIVLAAQKYLFIADDGNHRIVG</sequence>
<dbReference type="EMBL" id="CAJOBC010016446">
    <property type="protein sequence ID" value="CAF4028028.1"/>
    <property type="molecule type" value="Genomic_DNA"/>
</dbReference>
<dbReference type="AlphaFoldDB" id="A0A815ADL4"/>
<dbReference type="EMBL" id="CAJOBA010047766">
    <property type="protein sequence ID" value="CAF4205058.1"/>
    <property type="molecule type" value="Genomic_DNA"/>
</dbReference>
<dbReference type="Proteomes" id="UP000682733">
    <property type="component" value="Unassembled WGS sequence"/>
</dbReference>
<feature type="non-terminal residue" evidence="1">
    <location>
        <position position="1"/>
    </location>
</feature>